<dbReference type="RefSeq" id="WP_055052500.1">
    <property type="nucleotide sequence ID" value="NZ_CYZA01000001.1"/>
</dbReference>
<dbReference type="EMBL" id="CYZA01000001">
    <property type="protein sequence ID" value="CUN42350.1"/>
    <property type="molecule type" value="Genomic_DNA"/>
</dbReference>
<reference evidence="1 2" key="1">
    <citation type="submission" date="2015-09" db="EMBL/GenBank/DDBJ databases">
        <authorList>
            <consortium name="Pathogen Informatics"/>
        </authorList>
    </citation>
    <scope>NUCLEOTIDE SEQUENCE [LARGE SCALE GENOMIC DNA]</scope>
    <source>
        <strain evidence="1 2">2789STDY5608838</strain>
    </source>
</reference>
<organism evidence="1 2">
    <name type="scientific">Blautia obeum</name>
    <dbReference type="NCBI Taxonomy" id="40520"/>
    <lineage>
        <taxon>Bacteria</taxon>
        <taxon>Bacillati</taxon>
        <taxon>Bacillota</taxon>
        <taxon>Clostridia</taxon>
        <taxon>Lachnospirales</taxon>
        <taxon>Lachnospiraceae</taxon>
        <taxon>Blautia</taxon>
    </lineage>
</organism>
<accession>A0A173WTA8</accession>
<dbReference type="AlphaFoldDB" id="A0A173WTA8"/>
<gene>
    <name evidence="1" type="ORF">ERS852395_00287</name>
</gene>
<protein>
    <submittedName>
        <fullName evidence="1">Domain of uncharacterized function (DUF955)</fullName>
    </submittedName>
</protein>
<sequence>MNYEQLLTAADQEGLLVKEQPLTEHDGLIRGSRIAIRKDIETQAEKSCVLAEEIGHYRTSSGNILDQNKVESRKQEYRARLYGYNLKIGLTGLISAYEAGCGNLYEMAEYLNATEEYLKEAIQCYHSKYGVYAVVDNYVIYFEPFAVIHMISSTD</sequence>
<name>A0A173WTA8_9FIRM</name>
<proteinExistence type="predicted"/>
<dbReference type="Proteomes" id="UP000095447">
    <property type="component" value="Unassembled WGS sequence"/>
</dbReference>
<evidence type="ECO:0000313" key="2">
    <source>
        <dbReference type="Proteomes" id="UP000095447"/>
    </source>
</evidence>
<evidence type="ECO:0000313" key="1">
    <source>
        <dbReference type="EMBL" id="CUN42350.1"/>
    </source>
</evidence>